<feature type="transmembrane region" description="Helical" evidence="8">
    <location>
        <begin position="269"/>
        <end position="288"/>
    </location>
</feature>
<evidence type="ECO:0000256" key="8">
    <source>
        <dbReference type="SAM" id="Phobius"/>
    </source>
</evidence>
<evidence type="ECO:0000256" key="1">
    <source>
        <dbReference type="ARBA" id="ARBA00004141"/>
    </source>
</evidence>
<dbReference type="Pfam" id="PF01825">
    <property type="entry name" value="GPS"/>
    <property type="match status" value="1"/>
</dbReference>
<dbReference type="PROSITE" id="PS50221">
    <property type="entry name" value="GAIN_B"/>
    <property type="match status" value="1"/>
</dbReference>
<keyword evidence="12" id="KW-1185">Reference proteome</keyword>
<gene>
    <name evidence="11" type="ORF">HOLleu_36882</name>
</gene>
<keyword evidence="11" id="KW-0675">Receptor</keyword>
<dbReference type="EMBL" id="JAIZAY010000019">
    <property type="protein sequence ID" value="KAJ8024217.1"/>
    <property type="molecule type" value="Genomic_DNA"/>
</dbReference>
<feature type="transmembrane region" description="Helical" evidence="8">
    <location>
        <begin position="233"/>
        <end position="257"/>
    </location>
</feature>
<dbReference type="InterPro" id="IPR046338">
    <property type="entry name" value="GAIN_dom_sf"/>
</dbReference>
<keyword evidence="5 8" id="KW-0472">Membrane</keyword>
<dbReference type="InterPro" id="IPR017981">
    <property type="entry name" value="GPCR_2-like_7TM"/>
</dbReference>
<evidence type="ECO:0000256" key="3">
    <source>
        <dbReference type="ARBA" id="ARBA00022692"/>
    </source>
</evidence>
<dbReference type="Pfam" id="PF00002">
    <property type="entry name" value="7tm_2"/>
    <property type="match status" value="1"/>
</dbReference>
<dbReference type="InterPro" id="IPR057244">
    <property type="entry name" value="GAIN_B"/>
</dbReference>
<sequence>MINYEIGIYYNINPPLSFKNPAVFAEACNSLLEDFANKSSSNATRISYSNIATNVVLQSADSFQGFTSSFFDDLADEHLGGYIAIQNDWIEEHNERRFQTTTLRARLSLKTLYYSFHRNDNTSVIVSSLVSLTVLVNGMPTSLPVTFGLEVDLRKVQNCSGNEEKCFKVQPFCVFWDTASANSGGIWNSYGCKMTNKNETYVQCRCNHTTNFAILMQTTEIEIDEKHETALSMLSVVGLSISTVALLITLIVLVCLSSLKSDRVFVHKHLVVALLTAQLLFISTAGAFHHDLACKLVAIFLHYFYLAVFTWMLIEGVHLYFEIVKVFSRFDGKNKTFYYIVSGWGLPLIIVGVSVAIRWESYGTDETCWLSVSDGLIWAFLGPVIFVILTNFIILLMVVRVVFRASSSSGKDESEFKHFAAAVKGALFLLPLLGLSWAVGFMTVIEGTLVFQYTFVILNTLQVSC</sequence>
<keyword evidence="4 8" id="KW-1133">Transmembrane helix</keyword>
<dbReference type="PANTHER" id="PTHR12011">
    <property type="entry name" value="ADHESION G-PROTEIN COUPLED RECEPTOR"/>
    <property type="match status" value="1"/>
</dbReference>
<feature type="domain" description="GAIN-B" evidence="9">
    <location>
        <begin position="42"/>
        <end position="222"/>
    </location>
</feature>
<dbReference type="FunFam" id="1.20.1070.10:FF:000058">
    <property type="entry name" value="Adhesion G protein-coupled receptor F5"/>
    <property type="match status" value="1"/>
</dbReference>
<comment type="caution">
    <text evidence="11">The sequence shown here is derived from an EMBL/GenBank/DDBJ whole genome shotgun (WGS) entry which is preliminary data.</text>
</comment>
<dbReference type="GO" id="GO:0004930">
    <property type="term" value="F:G protein-coupled receptor activity"/>
    <property type="evidence" value="ECO:0007669"/>
    <property type="project" value="InterPro"/>
</dbReference>
<evidence type="ECO:0000256" key="4">
    <source>
        <dbReference type="ARBA" id="ARBA00022989"/>
    </source>
</evidence>
<dbReference type="InterPro" id="IPR000203">
    <property type="entry name" value="GPS"/>
</dbReference>
<evidence type="ECO:0000313" key="12">
    <source>
        <dbReference type="Proteomes" id="UP001152320"/>
    </source>
</evidence>
<reference evidence="11" key="1">
    <citation type="submission" date="2021-10" db="EMBL/GenBank/DDBJ databases">
        <title>Tropical sea cucumber genome reveals ecological adaptation and Cuvierian tubules defense mechanism.</title>
        <authorList>
            <person name="Chen T."/>
        </authorList>
    </citation>
    <scope>NUCLEOTIDE SEQUENCE</scope>
    <source>
        <strain evidence="11">Nanhai2018</strain>
        <tissue evidence="11">Muscle</tissue>
    </source>
</reference>
<dbReference type="AlphaFoldDB" id="A0A9Q0YKN0"/>
<feature type="transmembrane region" description="Helical" evidence="8">
    <location>
        <begin position="336"/>
        <end position="357"/>
    </location>
</feature>
<dbReference type="Gene3D" id="1.20.1070.10">
    <property type="entry name" value="Rhodopsin 7-helix transmembrane proteins"/>
    <property type="match status" value="1"/>
</dbReference>
<evidence type="ECO:0000256" key="7">
    <source>
        <dbReference type="ARBA" id="ARBA00023180"/>
    </source>
</evidence>
<dbReference type="GO" id="GO:0007189">
    <property type="term" value="P:adenylate cyclase-activating G protein-coupled receptor signaling pathway"/>
    <property type="evidence" value="ECO:0007669"/>
    <property type="project" value="TreeGrafter"/>
</dbReference>
<comment type="subcellular location">
    <subcellularLocation>
        <location evidence="1">Membrane</location>
        <topology evidence="1">Multi-pass membrane protein</topology>
    </subcellularLocation>
</comment>
<dbReference type="PANTHER" id="PTHR12011:SF471">
    <property type="entry name" value="G-PROTEIN COUPLED RECEPTORS FAMILY 2 PROFILE 2 DOMAIN-CONTAINING PROTEIN"/>
    <property type="match status" value="1"/>
</dbReference>
<accession>A0A9Q0YKN0</accession>
<keyword evidence="6" id="KW-1015">Disulfide bond</keyword>
<organism evidence="11 12">
    <name type="scientific">Holothuria leucospilota</name>
    <name type="common">Black long sea cucumber</name>
    <name type="synonym">Mertensiothuria leucospilota</name>
    <dbReference type="NCBI Taxonomy" id="206669"/>
    <lineage>
        <taxon>Eukaryota</taxon>
        <taxon>Metazoa</taxon>
        <taxon>Echinodermata</taxon>
        <taxon>Eleutherozoa</taxon>
        <taxon>Echinozoa</taxon>
        <taxon>Holothuroidea</taxon>
        <taxon>Aspidochirotacea</taxon>
        <taxon>Aspidochirotida</taxon>
        <taxon>Holothuriidae</taxon>
        <taxon>Holothuria</taxon>
    </lineage>
</organism>
<evidence type="ECO:0000259" key="10">
    <source>
        <dbReference type="PROSITE" id="PS50261"/>
    </source>
</evidence>
<evidence type="ECO:0000256" key="5">
    <source>
        <dbReference type="ARBA" id="ARBA00023136"/>
    </source>
</evidence>
<protein>
    <submittedName>
        <fullName evidence="11">Adhesion G-protein coupled receptor D1</fullName>
    </submittedName>
</protein>
<evidence type="ECO:0000256" key="2">
    <source>
        <dbReference type="ARBA" id="ARBA00007343"/>
    </source>
</evidence>
<dbReference type="GO" id="GO:0005886">
    <property type="term" value="C:plasma membrane"/>
    <property type="evidence" value="ECO:0007669"/>
    <property type="project" value="TreeGrafter"/>
</dbReference>
<dbReference type="Proteomes" id="UP001152320">
    <property type="component" value="Chromosome 19"/>
</dbReference>
<dbReference type="PROSITE" id="PS50261">
    <property type="entry name" value="G_PROTEIN_RECEP_F2_4"/>
    <property type="match status" value="1"/>
</dbReference>
<proteinExistence type="inferred from homology"/>
<dbReference type="InterPro" id="IPR000832">
    <property type="entry name" value="GPCR_2_secretin-like"/>
</dbReference>
<feature type="domain" description="G-protein coupled receptors family 2 profile 2" evidence="10">
    <location>
        <begin position="231"/>
        <end position="465"/>
    </location>
</feature>
<dbReference type="GO" id="GO:0007166">
    <property type="term" value="P:cell surface receptor signaling pathway"/>
    <property type="evidence" value="ECO:0007669"/>
    <property type="project" value="InterPro"/>
</dbReference>
<dbReference type="OrthoDB" id="347083at2759"/>
<dbReference type="PRINTS" id="PR00249">
    <property type="entry name" value="GPCRSECRETIN"/>
</dbReference>
<comment type="similarity">
    <text evidence="2">Belongs to the G-protein coupled receptor 2 family. Adhesion G-protein coupled receptor (ADGR) subfamily.</text>
</comment>
<feature type="transmembrane region" description="Helical" evidence="8">
    <location>
        <begin position="423"/>
        <end position="445"/>
    </location>
</feature>
<feature type="transmembrane region" description="Helical" evidence="8">
    <location>
        <begin position="377"/>
        <end position="403"/>
    </location>
</feature>
<keyword evidence="3 8" id="KW-0812">Transmembrane</keyword>
<name>A0A9Q0YKN0_HOLLE</name>
<evidence type="ECO:0000256" key="6">
    <source>
        <dbReference type="ARBA" id="ARBA00023157"/>
    </source>
</evidence>
<evidence type="ECO:0000313" key="11">
    <source>
        <dbReference type="EMBL" id="KAJ8024217.1"/>
    </source>
</evidence>
<dbReference type="SMART" id="SM00303">
    <property type="entry name" value="GPS"/>
    <property type="match status" value="1"/>
</dbReference>
<dbReference type="Gene3D" id="2.60.220.50">
    <property type="match status" value="1"/>
</dbReference>
<evidence type="ECO:0000259" key="9">
    <source>
        <dbReference type="PROSITE" id="PS50221"/>
    </source>
</evidence>
<keyword evidence="7" id="KW-0325">Glycoprotein</keyword>
<feature type="transmembrane region" description="Helical" evidence="8">
    <location>
        <begin position="300"/>
        <end position="324"/>
    </location>
</feature>